<gene>
    <name evidence="1" type="ORF">MRATA1EN1_LOCUS6650</name>
</gene>
<evidence type="ECO:0000313" key="1">
    <source>
        <dbReference type="EMBL" id="CAI9157688.1"/>
    </source>
</evidence>
<keyword evidence="2" id="KW-1185">Reference proteome</keyword>
<dbReference type="Proteomes" id="UP001176941">
    <property type="component" value="Chromosome 16"/>
</dbReference>
<name>A0ABN8Y7Z9_RANTA</name>
<evidence type="ECO:0000313" key="2">
    <source>
        <dbReference type="Proteomes" id="UP001176941"/>
    </source>
</evidence>
<sequence length="121" mass="13582">MRVLRPLELLLHLEEECKEKNPGKKSRAGEMPRVSDCLHCSKTSRRDDQCRCPLSYSRTVSGFLSPSPTQLPRPFFVPYFPPPLDISDFSTSSCAQVTLPSFSSCPNVPLTLPACISRLPW</sequence>
<protein>
    <submittedName>
        <fullName evidence="1">Uncharacterized protein</fullName>
    </submittedName>
</protein>
<proteinExistence type="predicted"/>
<organism evidence="1 2">
    <name type="scientific">Rangifer tarandus platyrhynchus</name>
    <name type="common">Svalbard reindeer</name>
    <dbReference type="NCBI Taxonomy" id="3082113"/>
    <lineage>
        <taxon>Eukaryota</taxon>
        <taxon>Metazoa</taxon>
        <taxon>Chordata</taxon>
        <taxon>Craniata</taxon>
        <taxon>Vertebrata</taxon>
        <taxon>Euteleostomi</taxon>
        <taxon>Mammalia</taxon>
        <taxon>Eutheria</taxon>
        <taxon>Laurasiatheria</taxon>
        <taxon>Artiodactyla</taxon>
        <taxon>Ruminantia</taxon>
        <taxon>Pecora</taxon>
        <taxon>Cervidae</taxon>
        <taxon>Odocoileinae</taxon>
        <taxon>Rangifer</taxon>
    </lineage>
</organism>
<reference evidence="1" key="1">
    <citation type="submission" date="2023-04" db="EMBL/GenBank/DDBJ databases">
        <authorList>
            <consortium name="ELIXIR-Norway"/>
        </authorList>
    </citation>
    <scope>NUCLEOTIDE SEQUENCE [LARGE SCALE GENOMIC DNA]</scope>
</reference>
<dbReference type="EMBL" id="OX459952">
    <property type="protein sequence ID" value="CAI9157688.1"/>
    <property type="molecule type" value="Genomic_DNA"/>
</dbReference>
<accession>A0ABN8Y7Z9</accession>